<dbReference type="InterPro" id="IPR018479">
    <property type="entry name" value="Lrs4/Mde4"/>
</dbReference>
<feature type="compositionally biased region" description="Polar residues" evidence="1">
    <location>
        <begin position="273"/>
        <end position="288"/>
    </location>
</feature>
<reference evidence="2" key="1">
    <citation type="submission" date="2022-10" db="EMBL/GenBank/DDBJ databases">
        <authorList>
            <person name="Byrne P K."/>
        </authorList>
    </citation>
    <scope>NUCLEOTIDE SEQUENCE</scope>
    <source>
        <strain evidence="2">CBS7001</strain>
    </source>
</reference>
<feature type="region of interest" description="Disordered" evidence="1">
    <location>
        <begin position="273"/>
        <end position="294"/>
    </location>
</feature>
<name>A0AA35NQ27_SACUV</name>
<dbReference type="AlphaFoldDB" id="A0AA35NQ27"/>
<dbReference type="EMBL" id="OX365913">
    <property type="protein sequence ID" value="CAI4056442.1"/>
    <property type="molecule type" value="Genomic_DNA"/>
</dbReference>
<feature type="region of interest" description="Disordered" evidence="1">
    <location>
        <begin position="195"/>
        <end position="231"/>
    </location>
</feature>
<protein>
    <recommendedName>
        <fullName evidence="4">Monopolin complex subunit LRS4</fullName>
    </recommendedName>
</protein>
<sequence>MTTLLQLLSNYYKAKLESERIYNEYVQSQYEFASSDNLNNDKDNQFSKKVVDETLFLQRQIAQLNKQLQLSFQQNEKLLNVQKNQKALYQSKLSNKDALIDDLKLKLKVEQISVNMEKTPSINSDEQRDNVKPPHKPTIHLLSPIVNRDKIKNQTKDQNNNEPDSPISKRKSKGLRSLLSSGKNTIFDSISKNLDDEINENGPMRQDNESSKTADNSVSISPLLPKPSELHNEKKNSILKEYVFPPKDDHLAHHDILPPRKLDNIELSSIGDSTTVTSRSSTANTNDTLENEEHRHGIDNLKRINTLVSSPIKGVSDTKKKRKLTRQRITTLPNSDEEVNNDLNIDEFV</sequence>
<gene>
    <name evidence="2" type="primary">SUVC02G5480</name>
    <name evidence="2" type="ORF">SUVC_02G5480</name>
</gene>
<evidence type="ECO:0008006" key="4">
    <source>
        <dbReference type="Google" id="ProtNLM"/>
    </source>
</evidence>
<evidence type="ECO:0000256" key="1">
    <source>
        <dbReference type="SAM" id="MobiDB-lite"/>
    </source>
</evidence>
<proteinExistence type="predicted"/>
<dbReference type="Proteomes" id="UP001162090">
    <property type="component" value="Chromosome 2"/>
</dbReference>
<accession>A0AA35NQ27</accession>
<evidence type="ECO:0000313" key="3">
    <source>
        <dbReference type="Proteomes" id="UP001162090"/>
    </source>
</evidence>
<dbReference type="Pfam" id="PF10422">
    <property type="entry name" value="LRS4"/>
    <property type="match status" value="1"/>
</dbReference>
<organism evidence="2 3">
    <name type="scientific">Saccharomyces uvarum</name>
    <name type="common">Yeast</name>
    <name type="synonym">Saccharomyces bayanus var. uvarum</name>
    <dbReference type="NCBI Taxonomy" id="230603"/>
    <lineage>
        <taxon>Eukaryota</taxon>
        <taxon>Fungi</taxon>
        <taxon>Dikarya</taxon>
        <taxon>Ascomycota</taxon>
        <taxon>Saccharomycotina</taxon>
        <taxon>Saccharomycetes</taxon>
        <taxon>Saccharomycetales</taxon>
        <taxon>Saccharomycetaceae</taxon>
        <taxon>Saccharomyces</taxon>
    </lineage>
</organism>
<evidence type="ECO:0000313" key="2">
    <source>
        <dbReference type="EMBL" id="CAI4056442.1"/>
    </source>
</evidence>
<feature type="region of interest" description="Disordered" evidence="1">
    <location>
        <begin position="118"/>
        <end position="174"/>
    </location>
</feature>